<dbReference type="Gene3D" id="2.60.120.10">
    <property type="entry name" value="Jelly Rolls"/>
    <property type="match status" value="1"/>
</dbReference>
<dbReference type="EC" id="3.5.1.2" evidence="2"/>
<accession>A0A7W9JJR8</accession>
<dbReference type="PROSITE" id="PS50042">
    <property type="entry name" value="CNMP_BINDING_3"/>
    <property type="match status" value="1"/>
</dbReference>
<dbReference type="Proteomes" id="UP000567246">
    <property type="component" value="Unassembled WGS sequence"/>
</dbReference>
<keyword evidence="8" id="KW-1185">Reference proteome</keyword>
<dbReference type="InterPro" id="IPR018490">
    <property type="entry name" value="cNMP-bd_dom_sf"/>
</dbReference>
<dbReference type="AlphaFoldDB" id="A0A7W9JJR8"/>
<dbReference type="SUPFAM" id="SSF56601">
    <property type="entry name" value="beta-lactamase/transpeptidase-like"/>
    <property type="match status" value="1"/>
</dbReference>
<dbReference type="PANTHER" id="PTHR12544:SF48">
    <property type="entry name" value="GLUTAMINASE 1"/>
    <property type="match status" value="1"/>
</dbReference>
<dbReference type="EMBL" id="JACHMW010000001">
    <property type="protein sequence ID" value="MBB5848904.1"/>
    <property type="molecule type" value="Genomic_DNA"/>
</dbReference>
<dbReference type="PANTHER" id="PTHR12544">
    <property type="entry name" value="GLUTAMINASE"/>
    <property type="match status" value="1"/>
</dbReference>
<evidence type="ECO:0000313" key="7">
    <source>
        <dbReference type="EMBL" id="MBB5848904.1"/>
    </source>
</evidence>
<dbReference type="Pfam" id="PF00027">
    <property type="entry name" value="cNMP_binding"/>
    <property type="match status" value="1"/>
</dbReference>
<dbReference type="Gene3D" id="3.30.750.24">
    <property type="entry name" value="STAS domain"/>
    <property type="match status" value="1"/>
</dbReference>
<dbReference type="Pfam" id="PF04960">
    <property type="entry name" value="Glutaminase"/>
    <property type="match status" value="1"/>
</dbReference>
<evidence type="ECO:0000256" key="1">
    <source>
        <dbReference type="ARBA" id="ARBA00011076"/>
    </source>
</evidence>
<dbReference type="InterPro" id="IPR015868">
    <property type="entry name" value="Glutaminase"/>
</dbReference>
<dbReference type="CDD" id="cd00038">
    <property type="entry name" value="CAP_ED"/>
    <property type="match status" value="1"/>
</dbReference>
<organism evidence="7 8">
    <name type="scientific">Micrococcus endophyticus</name>
    <dbReference type="NCBI Taxonomy" id="455343"/>
    <lineage>
        <taxon>Bacteria</taxon>
        <taxon>Bacillati</taxon>
        <taxon>Actinomycetota</taxon>
        <taxon>Actinomycetes</taxon>
        <taxon>Micrococcales</taxon>
        <taxon>Micrococcaceae</taxon>
        <taxon>Micrococcus</taxon>
    </lineage>
</organism>
<dbReference type="GO" id="GO:0006543">
    <property type="term" value="P:L-glutamine catabolic process"/>
    <property type="evidence" value="ECO:0007669"/>
    <property type="project" value="TreeGrafter"/>
</dbReference>
<dbReference type="InterPro" id="IPR014710">
    <property type="entry name" value="RmlC-like_jellyroll"/>
</dbReference>
<comment type="caution">
    <text evidence="7">The sequence shown here is derived from an EMBL/GenBank/DDBJ whole genome shotgun (WGS) entry which is preliminary data.</text>
</comment>
<reference evidence="7 8" key="1">
    <citation type="submission" date="2020-08" db="EMBL/GenBank/DDBJ databases">
        <title>Sequencing the genomes of 1000 actinobacteria strains.</title>
        <authorList>
            <person name="Klenk H.-P."/>
        </authorList>
    </citation>
    <scope>NUCLEOTIDE SEQUENCE [LARGE SCALE GENOMIC DNA]</scope>
    <source>
        <strain evidence="7 8">DSM 17945</strain>
    </source>
</reference>
<feature type="region of interest" description="Disordered" evidence="5">
    <location>
        <begin position="1"/>
        <end position="20"/>
    </location>
</feature>
<evidence type="ECO:0000256" key="4">
    <source>
        <dbReference type="ARBA" id="ARBA00049534"/>
    </source>
</evidence>
<dbReference type="GO" id="GO:0004359">
    <property type="term" value="F:glutaminase activity"/>
    <property type="evidence" value="ECO:0007669"/>
    <property type="project" value="UniProtKB-EC"/>
</dbReference>
<dbReference type="Gene3D" id="3.40.710.10">
    <property type="entry name" value="DD-peptidase/beta-lactamase superfamily"/>
    <property type="match status" value="1"/>
</dbReference>
<sequence length="615" mass="65548">MTTPVQEHLDRLTSAHTGEGEVPDGLGVAMLMVDGHRYVSGSMTSVPLATLASPLFHAQALEDLGAVRVGERVGAAPVRDLDHRVEVDAVTGLPHNPLQNAGAVATASLVKGRGGRDRTARMMQLLSALFDREVTVTETSARAENRAQHHTRSAAWLMKSLDTLDADPETLLEDIATVRAAAVTVEDLALLAGTLAHGGVHPVTGDRVLSEETVRGVLSVMDSCGMDTRDSRWAYDVGQPGWASTRGGTVLVVVPGHLGLALQSDTTDENGLGAAAMAALRTIVEDFELHPSVVTGSPRAALRTHYRIDQAPSGTVRSAVVLEALGRFADTVHVLELGGHLGFSQVDAIARVSRGLPEALETLVVDMRSVSSISRPARLLVAQWFARALGNGLDVVVVDRDAAEIKELMAAVEESVEVDLPEPLQDEAEGVDPATEGAQFVFFDSRSRAAQWAEQRLLSLHAPHLLPRDAQEAAVAPLLQHLSADDARLLESMMDERVYSDGQIIRRAGQPFGGIYVIVSGTVELSGQGTGSRRVRRTLLTPGMTFGEMALGQPGRQPSTVRARGPVTARVLTAQVMVALQEGFPQLALALWEALARDAFTALSQLIRETGALQD</sequence>
<dbReference type="InterPro" id="IPR036513">
    <property type="entry name" value="STAS_dom_sf"/>
</dbReference>
<evidence type="ECO:0000256" key="2">
    <source>
        <dbReference type="ARBA" id="ARBA00012918"/>
    </source>
</evidence>
<evidence type="ECO:0000256" key="3">
    <source>
        <dbReference type="ARBA" id="ARBA00022801"/>
    </source>
</evidence>
<evidence type="ECO:0000313" key="8">
    <source>
        <dbReference type="Proteomes" id="UP000567246"/>
    </source>
</evidence>
<name>A0A7W9JJR8_9MICC</name>
<dbReference type="GO" id="GO:0006537">
    <property type="term" value="P:glutamate biosynthetic process"/>
    <property type="evidence" value="ECO:0007669"/>
    <property type="project" value="TreeGrafter"/>
</dbReference>
<proteinExistence type="inferred from homology"/>
<comment type="catalytic activity">
    <reaction evidence="4">
        <text>L-glutamine + H2O = L-glutamate + NH4(+)</text>
        <dbReference type="Rhea" id="RHEA:15889"/>
        <dbReference type="ChEBI" id="CHEBI:15377"/>
        <dbReference type="ChEBI" id="CHEBI:28938"/>
        <dbReference type="ChEBI" id="CHEBI:29985"/>
        <dbReference type="ChEBI" id="CHEBI:58359"/>
        <dbReference type="EC" id="3.5.1.2"/>
    </reaction>
</comment>
<dbReference type="SMART" id="SM00100">
    <property type="entry name" value="cNMP"/>
    <property type="match status" value="1"/>
</dbReference>
<keyword evidence="3 7" id="KW-0378">Hydrolase</keyword>
<protein>
    <recommendedName>
        <fullName evidence="2">glutaminase</fullName>
        <ecNumber evidence="2">3.5.1.2</ecNumber>
    </recommendedName>
</protein>
<dbReference type="InterPro" id="IPR000595">
    <property type="entry name" value="cNMP-bd_dom"/>
</dbReference>
<gene>
    <name evidence="7" type="ORF">HDA33_001468</name>
</gene>
<dbReference type="InterPro" id="IPR012338">
    <property type="entry name" value="Beta-lactam/transpept-like"/>
</dbReference>
<feature type="domain" description="Cyclic nucleotide-binding" evidence="6">
    <location>
        <begin position="478"/>
        <end position="567"/>
    </location>
</feature>
<dbReference type="RefSeq" id="WP_184172210.1">
    <property type="nucleotide sequence ID" value="NZ_BAABAG010000011.1"/>
</dbReference>
<evidence type="ECO:0000259" key="6">
    <source>
        <dbReference type="PROSITE" id="PS50042"/>
    </source>
</evidence>
<comment type="similarity">
    <text evidence="1">Belongs to the glutaminase family.</text>
</comment>
<dbReference type="SUPFAM" id="SSF51206">
    <property type="entry name" value="cAMP-binding domain-like"/>
    <property type="match status" value="1"/>
</dbReference>
<evidence type="ECO:0000256" key="5">
    <source>
        <dbReference type="SAM" id="MobiDB-lite"/>
    </source>
</evidence>